<dbReference type="AlphaFoldDB" id="A0A4Z1PDW0"/>
<dbReference type="SUPFAM" id="SSF47616">
    <property type="entry name" value="GST C-terminal domain-like"/>
    <property type="match status" value="1"/>
</dbReference>
<keyword evidence="3" id="KW-0808">Transferase</keyword>
<evidence type="ECO:0000313" key="3">
    <source>
        <dbReference type="EMBL" id="TID23331.1"/>
    </source>
</evidence>
<dbReference type="PANTHER" id="PTHR43968:SF6">
    <property type="entry name" value="GLUTATHIONE S-TRANSFERASE OMEGA"/>
    <property type="match status" value="1"/>
</dbReference>
<dbReference type="GO" id="GO:0005737">
    <property type="term" value="C:cytoplasm"/>
    <property type="evidence" value="ECO:0007669"/>
    <property type="project" value="TreeGrafter"/>
</dbReference>
<feature type="domain" description="GST N-terminal" evidence="1">
    <location>
        <begin position="11"/>
        <end position="85"/>
    </location>
</feature>
<evidence type="ECO:0000259" key="2">
    <source>
        <dbReference type="Pfam" id="PF25907"/>
    </source>
</evidence>
<protein>
    <submittedName>
        <fullName evidence="3">Glutathione S-transferase</fullName>
    </submittedName>
</protein>
<name>A0A4Z1PDW0_9PEZI</name>
<dbReference type="SUPFAM" id="SSF52833">
    <property type="entry name" value="Thioredoxin-like"/>
    <property type="match status" value="1"/>
</dbReference>
<dbReference type="InterPro" id="IPR058268">
    <property type="entry name" value="DUF7962"/>
</dbReference>
<comment type="caution">
    <text evidence="3">The sequence shown here is derived from an EMBL/GenBank/DDBJ whole genome shotgun (WGS) entry which is preliminary data.</text>
</comment>
<dbReference type="InterPro" id="IPR004045">
    <property type="entry name" value="Glutathione_S-Trfase_N"/>
</dbReference>
<gene>
    <name evidence="3" type="ORF">E6O75_ATG02967</name>
</gene>
<dbReference type="InterPro" id="IPR036249">
    <property type="entry name" value="Thioredoxin-like_sf"/>
</dbReference>
<organism evidence="3 4">
    <name type="scientific">Venturia nashicola</name>
    <dbReference type="NCBI Taxonomy" id="86259"/>
    <lineage>
        <taxon>Eukaryota</taxon>
        <taxon>Fungi</taxon>
        <taxon>Dikarya</taxon>
        <taxon>Ascomycota</taxon>
        <taxon>Pezizomycotina</taxon>
        <taxon>Dothideomycetes</taxon>
        <taxon>Pleosporomycetidae</taxon>
        <taxon>Venturiales</taxon>
        <taxon>Venturiaceae</taxon>
        <taxon>Venturia</taxon>
    </lineage>
</organism>
<dbReference type="EMBL" id="SNSC02000006">
    <property type="protein sequence ID" value="TID23331.1"/>
    <property type="molecule type" value="Genomic_DNA"/>
</dbReference>
<accession>A0A4Z1PDW0</accession>
<dbReference type="GO" id="GO:0045174">
    <property type="term" value="F:glutathione dehydrogenase (ascorbate) activity"/>
    <property type="evidence" value="ECO:0007669"/>
    <property type="project" value="TreeGrafter"/>
</dbReference>
<dbReference type="Gene3D" id="3.40.30.110">
    <property type="match status" value="2"/>
</dbReference>
<keyword evidence="4" id="KW-1185">Reference proteome</keyword>
<evidence type="ECO:0000313" key="4">
    <source>
        <dbReference type="Proteomes" id="UP000298493"/>
    </source>
</evidence>
<dbReference type="Proteomes" id="UP000298493">
    <property type="component" value="Unassembled WGS sequence"/>
</dbReference>
<reference evidence="3 4" key="1">
    <citation type="submission" date="2019-04" db="EMBL/GenBank/DDBJ databases">
        <title>High contiguity whole genome sequence and gene annotation resource for two Venturia nashicola isolates.</title>
        <authorList>
            <person name="Prokchorchik M."/>
            <person name="Won K."/>
            <person name="Lee Y."/>
            <person name="Choi E.D."/>
            <person name="Segonzac C."/>
            <person name="Sohn K.H."/>
        </authorList>
    </citation>
    <scope>NUCLEOTIDE SEQUENCE [LARGE SCALE GENOMIC DNA]</scope>
    <source>
        <strain evidence="3 4">PRI2</strain>
    </source>
</reference>
<dbReference type="GO" id="GO:0006749">
    <property type="term" value="P:glutathione metabolic process"/>
    <property type="evidence" value="ECO:0007669"/>
    <property type="project" value="TreeGrafter"/>
</dbReference>
<dbReference type="Pfam" id="PF25907">
    <property type="entry name" value="DUF7962"/>
    <property type="match status" value="1"/>
</dbReference>
<dbReference type="CDD" id="cd00570">
    <property type="entry name" value="GST_N_family"/>
    <property type="match status" value="1"/>
</dbReference>
<evidence type="ECO:0000259" key="1">
    <source>
        <dbReference type="Pfam" id="PF13417"/>
    </source>
</evidence>
<dbReference type="STRING" id="86259.A0A4Z1PDW0"/>
<dbReference type="InterPro" id="IPR036282">
    <property type="entry name" value="Glutathione-S-Trfase_C_sf"/>
</dbReference>
<proteinExistence type="predicted"/>
<dbReference type="Pfam" id="PF13417">
    <property type="entry name" value="GST_N_3"/>
    <property type="match status" value="1"/>
</dbReference>
<dbReference type="PANTHER" id="PTHR43968">
    <property type="match status" value="1"/>
</dbReference>
<feature type="domain" description="DUF7962" evidence="2">
    <location>
        <begin position="113"/>
        <end position="233"/>
    </location>
</feature>
<sequence length="336" mass="37783">MAPTIPNDLVLYHYTFSPYARKIVWYLTLRGLDFAQCMQPPYLPRPDLEALNISYRRIPILSHGKDVYCDTRLILKKLEGAFPQNALGASTPEQLALERLLERWTTDAGIFMRAVQLMPDSPLLRDPAFIKDRSNFSGRPGGFNTEAMERAKPEATVHIRDAFELLESTFFKDGREWIFGGAKPSLGDIEAVWPFHWLVDMQGALSESSISPNQFPRVFAWIDRFKGELKKAQASGFKATSVKGADVVEYMHSARFVDSAGCVDVNDPTGLRAGDIVEIWPIDTGSSHRDRGALVTLTPHEMAVAKKTRIGDQDIHVHVPRWGFRIANVKDAEVKL</sequence>
<dbReference type="GO" id="GO:0004364">
    <property type="term" value="F:glutathione transferase activity"/>
    <property type="evidence" value="ECO:0007669"/>
    <property type="project" value="TreeGrafter"/>
</dbReference>
<dbReference type="InterPro" id="IPR050983">
    <property type="entry name" value="GST_Omega/HSP26"/>
</dbReference>